<evidence type="ECO:0000256" key="1">
    <source>
        <dbReference type="SAM" id="MobiDB-lite"/>
    </source>
</evidence>
<dbReference type="InterPro" id="IPR011701">
    <property type="entry name" value="MFS"/>
</dbReference>
<feature type="transmembrane region" description="Helical" evidence="2">
    <location>
        <begin position="763"/>
        <end position="780"/>
    </location>
</feature>
<feature type="transmembrane region" description="Helical" evidence="2">
    <location>
        <begin position="787"/>
        <end position="807"/>
    </location>
</feature>
<dbReference type="EMBL" id="QDEB01098129">
    <property type="protein sequence ID" value="RZC32313.1"/>
    <property type="molecule type" value="Genomic_DNA"/>
</dbReference>
<feature type="transmembrane region" description="Helical" evidence="2">
    <location>
        <begin position="721"/>
        <end position="743"/>
    </location>
</feature>
<proteinExistence type="predicted"/>
<dbReference type="PANTHER" id="PTHR11360">
    <property type="entry name" value="MONOCARBOXYLATE TRANSPORTER"/>
    <property type="match status" value="1"/>
</dbReference>
<feature type="transmembrane region" description="Helical" evidence="2">
    <location>
        <begin position="469"/>
        <end position="487"/>
    </location>
</feature>
<feature type="transmembrane region" description="Helical" evidence="2">
    <location>
        <begin position="57"/>
        <end position="77"/>
    </location>
</feature>
<dbReference type="SUPFAM" id="SSF103473">
    <property type="entry name" value="MFS general substrate transporter"/>
    <property type="match status" value="2"/>
</dbReference>
<feature type="compositionally biased region" description="Basic and acidic residues" evidence="1">
    <location>
        <begin position="577"/>
        <end position="589"/>
    </location>
</feature>
<dbReference type="InterPro" id="IPR036259">
    <property type="entry name" value="MFS_trans_sf"/>
</dbReference>
<organism evidence="3 4">
    <name type="scientific">Asbolus verrucosus</name>
    <name type="common">Desert ironclad beetle</name>
    <dbReference type="NCBI Taxonomy" id="1661398"/>
    <lineage>
        <taxon>Eukaryota</taxon>
        <taxon>Metazoa</taxon>
        <taxon>Ecdysozoa</taxon>
        <taxon>Arthropoda</taxon>
        <taxon>Hexapoda</taxon>
        <taxon>Insecta</taxon>
        <taxon>Pterygota</taxon>
        <taxon>Neoptera</taxon>
        <taxon>Endopterygota</taxon>
        <taxon>Coleoptera</taxon>
        <taxon>Polyphaga</taxon>
        <taxon>Cucujiformia</taxon>
        <taxon>Tenebrionidae</taxon>
        <taxon>Pimeliinae</taxon>
        <taxon>Asbolus</taxon>
    </lineage>
</organism>
<feature type="transmembrane region" description="Helical" evidence="2">
    <location>
        <begin position="174"/>
        <end position="192"/>
    </location>
</feature>
<protein>
    <submittedName>
        <fullName evidence="3">Uncharacterized protein</fullName>
    </submittedName>
</protein>
<keyword evidence="2" id="KW-1133">Transmembrane helix</keyword>
<feature type="transmembrane region" description="Helical" evidence="2">
    <location>
        <begin position="687"/>
        <end position="709"/>
    </location>
</feature>
<reference evidence="3 4" key="1">
    <citation type="submission" date="2017-03" db="EMBL/GenBank/DDBJ databases">
        <title>Genome of the blue death feigning beetle - Asbolus verrucosus.</title>
        <authorList>
            <person name="Rider S.D."/>
        </authorList>
    </citation>
    <scope>NUCLEOTIDE SEQUENCE [LARGE SCALE GENOMIC DNA]</scope>
    <source>
        <strain evidence="3">Butters</strain>
        <tissue evidence="3">Head and leg muscle</tissue>
    </source>
</reference>
<feature type="transmembrane region" description="Helical" evidence="2">
    <location>
        <begin position="112"/>
        <end position="131"/>
    </location>
</feature>
<evidence type="ECO:0000256" key="2">
    <source>
        <dbReference type="SAM" id="Phobius"/>
    </source>
</evidence>
<accession>A0A482VHZ3</accession>
<feature type="transmembrane region" description="Helical" evidence="2">
    <location>
        <begin position="517"/>
        <end position="536"/>
    </location>
</feature>
<feature type="compositionally biased region" description="Basic and acidic residues" evidence="1">
    <location>
        <begin position="597"/>
        <end position="619"/>
    </location>
</feature>
<feature type="transmembrane region" description="Helical" evidence="2">
    <location>
        <begin position="143"/>
        <end position="162"/>
    </location>
</feature>
<feature type="transmembrane region" description="Helical" evidence="2">
    <location>
        <begin position="330"/>
        <end position="347"/>
    </location>
</feature>
<keyword evidence="2" id="KW-0472">Membrane</keyword>
<evidence type="ECO:0000313" key="4">
    <source>
        <dbReference type="Proteomes" id="UP000292052"/>
    </source>
</evidence>
<feature type="transmembrane region" description="Helical" evidence="2">
    <location>
        <begin position="89"/>
        <end position="106"/>
    </location>
</feature>
<feature type="transmembrane region" description="Helical" evidence="2">
    <location>
        <begin position="353"/>
        <end position="374"/>
    </location>
</feature>
<dbReference type="Pfam" id="PF07690">
    <property type="entry name" value="MFS_1"/>
    <property type="match status" value="2"/>
</dbReference>
<feature type="transmembrane region" description="Helical" evidence="2">
    <location>
        <begin position="21"/>
        <end position="45"/>
    </location>
</feature>
<sequence length="836" mass="92456">MKDVKGARVSSKVPPDGGYGWVIAFAMALTSFIYVSLMQCFGLIFKDTFEELNLSKTQGSLIINLHAAFGMITGMLNGVLLKMFSFRKVALIAAALYFSGVTFTSFSRNFQHFIICFALGMGISKSSYSLALNTYFKKRRSKALGFSVTITGFGSVIMPQFITLLMKFYTPEGVILIIGGICAHFFVTALLLQPVKWHMKDEEEEPKNEENEIESLNARDHYNRDSEICDSHVSLNDHPSKNHKTSLFTNISNIFDLDLLKDPIFVNILLGMALAVFSELNFTVLIPFILKDYGLTTDQTATFISTAATVDITFRLISPYIGDYLKKPPRFMYICTLVILIIMRFLLLLTDSFLTVIAIACGLGVAKGVRRVYVGLIVPAHVSLEKLPSASGMEMMANGFCILFGGLVLGMVRDWTVPPDGGYGWVIVFANALSNFITIPLIHCFGLIFKDTFAELGLSATQGSLIINLNAAFGMMTGLINGVFLKIYGCRKVAIGMSQSAFSLALNTYFKKKRNVAMGYAVTITGFGPILIPQLIGFLMKIYTVEGVTLIFGGICAHVFIAASLLQPVKWHMKTEVDEEKASDGKNEPQDDLNNSKIEEDQQLENRENEEQTELMERADVQTVSKSNPRYKRLLKSIAKTFDLDLCKDPVFVNIMLGMALAIFAELNFTILTPFMLSDFGLSTDQIATFLSTLGVADIIFRFFAPYIGNYFTKPPRVMNFYVLLVVALALGIAKGIRKVYMALVIPAHVPLEKLPSASGMEMMMNGFCIMIGGPILGAVRDATGSYILCVIIMNCVTFTTVLMWVAEAIVVKCKKKGKDEPINKSDILLKPMSKS</sequence>
<feature type="transmembrane region" description="Helical" evidence="2">
    <location>
        <begin position="264"/>
        <end position="289"/>
    </location>
</feature>
<dbReference type="InterPro" id="IPR050327">
    <property type="entry name" value="Proton-linked_MCT"/>
</dbReference>
<feature type="transmembrane region" description="Helical" evidence="2">
    <location>
        <begin position="651"/>
        <end position="675"/>
    </location>
</feature>
<dbReference type="PANTHER" id="PTHR11360:SF237">
    <property type="entry name" value="MONOCARBOXYLATE TRANSPORTER 12-B-LIKE PROTEIN"/>
    <property type="match status" value="1"/>
</dbReference>
<feature type="transmembrane region" description="Helical" evidence="2">
    <location>
        <begin position="395"/>
        <end position="412"/>
    </location>
</feature>
<feature type="transmembrane region" description="Helical" evidence="2">
    <location>
        <begin position="424"/>
        <end position="449"/>
    </location>
</feature>
<feature type="transmembrane region" description="Helical" evidence="2">
    <location>
        <begin position="542"/>
        <end position="566"/>
    </location>
</feature>
<dbReference type="OrthoDB" id="410267at2759"/>
<feature type="region of interest" description="Disordered" evidence="1">
    <location>
        <begin position="577"/>
        <end position="619"/>
    </location>
</feature>
<gene>
    <name evidence="3" type="ORF">BDFB_002003</name>
</gene>
<dbReference type="Proteomes" id="UP000292052">
    <property type="component" value="Unassembled WGS sequence"/>
</dbReference>
<comment type="caution">
    <text evidence="3">The sequence shown here is derived from an EMBL/GenBank/DDBJ whole genome shotgun (WGS) entry which is preliminary data.</text>
</comment>
<keyword evidence="2" id="KW-0812">Transmembrane</keyword>
<dbReference type="GO" id="GO:0008028">
    <property type="term" value="F:monocarboxylic acid transmembrane transporter activity"/>
    <property type="evidence" value="ECO:0007669"/>
    <property type="project" value="TreeGrafter"/>
</dbReference>
<keyword evidence="4" id="KW-1185">Reference proteome</keyword>
<name>A0A482VHZ3_ASBVE</name>
<dbReference type="AlphaFoldDB" id="A0A482VHZ3"/>
<dbReference type="Gene3D" id="1.20.1250.20">
    <property type="entry name" value="MFS general substrate transporter like domains"/>
    <property type="match status" value="2"/>
</dbReference>
<evidence type="ECO:0000313" key="3">
    <source>
        <dbReference type="EMBL" id="RZC32313.1"/>
    </source>
</evidence>